<dbReference type="AlphaFoldDB" id="A0A7R9E948"/>
<organism evidence="2">
    <name type="scientific">Timema monikensis</name>
    <dbReference type="NCBI Taxonomy" id="170555"/>
    <lineage>
        <taxon>Eukaryota</taxon>
        <taxon>Metazoa</taxon>
        <taxon>Ecdysozoa</taxon>
        <taxon>Arthropoda</taxon>
        <taxon>Hexapoda</taxon>
        <taxon>Insecta</taxon>
        <taxon>Pterygota</taxon>
        <taxon>Neoptera</taxon>
        <taxon>Polyneoptera</taxon>
        <taxon>Phasmatodea</taxon>
        <taxon>Timematodea</taxon>
        <taxon>Timematoidea</taxon>
        <taxon>Timematidae</taxon>
        <taxon>Timema</taxon>
    </lineage>
</organism>
<protein>
    <submittedName>
        <fullName evidence="2">Uncharacterized protein</fullName>
    </submittedName>
</protein>
<sequence length="631" mass="70948">MAGNWMVKSVSVGVVTLYTEDRGHGNIQDSSIFKPQSPYQLSDSRRNTNSASAQDSINSPFQTSSNGYSKKASPRLRDDAYDDPVYPGYQSSASPSYQEALRDDYQRKYVNNADDLHQPVKSTGEPKSAIRRVSMKARFPQVDREEDTVASAFKIQEDVSRVVFRDEEGDSEGDLGSIVEGRYYDSNLVRIKTPAAKSGAYTTHEQEKMLLEALHHKMNDSDHPRGFDQGLAEMLEEMIEAPVIEAPVIEAPVIEAPVIEAPVIEAPVIEAPGKPLDLCSGGMLWSCCVNKNKLEEHGDTTVGTLQNANLTFCSQTLKQTSPYPSGTNMFTKWIVSFSSPYLYGTNILTQWIVSFSSPYPSGTNMFTKWIVSFSSPYLSGTNMFTQWIVSFSSPYLSGTNMFTQWIVSFSSPYLSGTNMFTQWIEFHSAPLTSLWIVSFSSPYLSGTNILTQWIVSFSSPYHSGTNMFTHWIVSFSSPYPSGTNMFTQWIVSFSSPYHSGTNMFTQWIESFSSPYLSGTNMFTQWIVSFSSPYPSGTNMFTQWIVSFSSPYHSGTNILIQWIVSFSSPYLYGTNMFTQWIECHSAPLTTLSYVEGHDEYSKYCRWDYNDEGCWAMIRRWATIGCSQETPSC</sequence>
<reference evidence="2" key="1">
    <citation type="submission" date="2020-11" db="EMBL/GenBank/DDBJ databases">
        <authorList>
            <person name="Tran Van P."/>
        </authorList>
    </citation>
    <scope>NUCLEOTIDE SEQUENCE</scope>
</reference>
<feature type="region of interest" description="Disordered" evidence="1">
    <location>
        <begin position="24"/>
        <end position="99"/>
    </location>
</feature>
<evidence type="ECO:0000313" key="2">
    <source>
        <dbReference type="EMBL" id="CAD7429375.1"/>
    </source>
</evidence>
<gene>
    <name evidence="2" type="ORF">TMSB3V08_LOCUS6153</name>
</gene>
<proteinExistence type="predicted"/>
<dbReference type="EMBL" id="OB794054">
    <property type="protein sequence ID" value="CAD7429375.1"/>
    <property type="molecule type" value="Genomic_DNA"/>
</dbReference>
<evidence type="ECO:0000256" key="1">
    <source>
        <dbReference type="SAM" id="MobiDB-lite"/>
    </source>
</evidence>
<name>A0A7R9E948_9NEOP</name>
<feature type="compositionally biased region" description="Polar residues" evidence="1">
    <location>
        <begin position="27"/>
        <end position="68"/>
    </location>
</feature>
<accession>A0A7R9E948</accession>